<feature type="non-terminal residue" evidence="1">
    <location>
        <position position="1"/>
    </location>
</feature>
<evidence type="ECO:0000313" key="1">
    <source>
        <dbReference type="EMBL" id="CAG8600678.1"/>
    </source>
</evidence>
<dbReference type="Proteomes" id="UP000789525">
    <property type="component" value="Unassembled WGS sequence"/>
</dbReference>
<organism evidence="1 2">
    <name type="scientific">Acaulospora colombiana</name>
    <dbReference type="NCBI Taxonomy" id="27376"/>
    <lineage>
        <taxon>Eukaryota</taxon>
        <taxon>Fungi</taxon>
        <taxon>Fungi incertae sedis</taxon>
        <taxon>Mucoromycota</taxon>
        <taxon>Glomeromycotina</taxon>
        <taxon>Glomeromycetes</taxon>
        <taxon>Diversisporales</taxon>
        <taxon>Acaulosporaceae</taxon>
        <taxon>Acaulospora</taxon>
    </lineage>
</organism>
<sequence length="629" mass="70098">CLARDWRQKIDSSSSGDDSDWKIACGCPPISHQLKNSTSLDDIASYYKRASKVHKKWRKAIKVQYEEKRSTVIRCPEAGCPSFLEFRDVKAFAPSDTFAKAEQGKGKAHCAGANREGVERRGVTARHLLLDTYLLEANYRTARIPEVFYCEKDGEKAGKRITIAIVIAMGVITGSHRYQSAVLVSQSDKSERRAEESLEPCRSVVSFGGLGPAEESTKTYLSYCDSFIVKLGPYPRDFTSETVKTRLSVYHEGQILQHFSYEELQNLENKTGQRVDVLIICGDFEAIRNEADLLCMAVPQKYYTGQKTAPVLTIVIGGNHEASNYLWELYVSSCSICSLISHRFTDIMEGPEVMLSHDWPEGIYNHGNMAYLLKTKPWFKESIDKKELGNPHMMTLLKTARPFWWFSAHMHVRFKAEYDHTGEGVSEWGRGAPSQARSAGPAVASTSTAQQKKGKSRQNDTSTGPAAASSSGAPSSSSIPSTTKFLALDKCLPDRKFLEIVDIPSPQDHFPARLTFDLEWLAISRAMHPLLLTERKHTVQPKMNLARGWVKTELEWVKKKIASVKSQQGEQGAPPGQTTGDELEIEISAIQEFVRTASGPSRTPAYTNPQTEAFCALIEVENKVNPLPS</sequence>
<evidence type="ECO:0000313" key="2">
    <source>
        <dbReference type="Proteomes" id="UP000789525"/>
    </source>
</evidence>
<accession>A0ACA9MMW9</accession>
<protein>
    <submittedName>
        <fullName evidence="1">5501_t:CDS:1</fullName>
    </submittedName>
</protein>
<gene>
    <name evidence="1" type="ORF">ACOLOM_LOCUS6668</name>
</gene>
<reference evidence="1" key="1">
    <citation type="submission" date="2021-06" db="EMBL/GenBank/DDBJ databases">
        <authorList>
            <person name="Kallberg Y."/>
            <person name="Tangrot J."/>
            <person name="Rosling A."/>
        </authorList>
    </citation>
    <scope>NUCLEOTIDE SEQUENCE</scope>
    <source>
        <strain evidence="1">CL356</strain>
    </source>
</reference>
<dbReference type="EMBL" id="CAJVPT010013987">
    <property type="protein sequence ID" value="CAG8600678.1"/>
    <property type="molecule type" value="Genomic_DNA"/>
</dbReference>
<keyword evidence="2" id="KW-1185">Reference proteome</keyword>
<comment type="caution">
    <text evidence="1">The sequence shown here is derived from an EMBL/GenBank/DDBJ whole genome shotgun (WGS) entry which is preliminary data.</text>
</comment>
<proteinExistence type="predicted"/>
<name>A0ACA9MMW9_9GLOM</name>